<evidence type="ECO:0000313" key="4">
    <source>
        <dbReference type="Proteomes" id="UP000660131"/>
    </source>
</evidence>
<gene>
    <name evidence="3" type="ORF">H8S56_14630</name>
</gene>
<comment type="caution">
    <text evidence="3">The sequence shown here is derived from an EMBL/GenBank/DDBJ whole genome shotgun (WGS) entry which is preliminary data.</text>
</comment>
<keyword evidence="4" id="KW-1185">Reference proteome</keyword>
<name>A0ABR7BGH8_9PSED</name>
<evidence type="ECO:0000256" key="1">
    <source>
        <dbReference type="ARBA" id="ARBA00009346"/>
    </source>
</evidence>
<sequence>MKFESTLSEYTEVEFFETLNELFDGPIGVPEDQEEQYITDLIDHIASVTEHPEESGLLCYPPADREDSANGVMQEIKAWIARSGKPGFKHPE</sequence>
<evidence type="ECO:0000256" key="2">
    <source>
        <dbReference type="ARBA" id="ARBA00023025"/>
    </source>
</evidence>
<dbReference type="SUPFAM" id="SSF47345">
    <property type="entry name" value="Colicin E immunity proteins"/>
    <property type="match status" value="1"/>
</dbReference>
<comment type="similarity">
    <text evidence="1">Belongs to the colicins ColE2/ColE8/ColE9 and pyocins S1/S2 family.</text>
</comment>
<organism evidence="3 4">
    <name type="scientific">Pseudomonas triticifolii</name>
    <dbReference type="NCBI Taxonomy" id="2762592"/>
    <lineage>
        <taxon>Bacteria</taxon>
        <taxon>Pseudomonadati</taxon>
        <taxon>Pseudomonadota</taxon>
        <taxon>Gammaproteobacteria</taxon>
        <taxon>Pseudomonadales</taxon>
        <taxon>Pseudomonadaceae</taxon>
        <taxon>Pseudomonas</taxon>
    </lineage>
</organism>
<keyword evidence="2" id="KW-0079">Bacteriocin immunity</keyword>
<dbReference type="CDD" id="cd16363">
    <property type="entry name" value="Col_Im_like"/>
    <property type="match status" value="1"/>
</dbReference>
<reference evidence="3 4" key="1">
    <citation type="submission" date="2020-08" db="EMBL/GenBank/DDBJ databases">
        <title>Putative novel bacterial strains isolated from necrotic wheat leaf tissues caused by Xanthomonas translucens.</title>
        <authorList>
            <person name="Tambong J.T."/>
        </authorList>
    </citation>
    <scope>NUCLEOTIDE SEQUENCE [LARGE SCALE GENOMIC DNA]</scope>
    <source>
        <strain evidence="3 4">DOAB 1067</strain>
    </source>
</reference>
<accession>A0ABR7BGH8</accession>
<dbReference type="InterPro" id="IPR000290">
    <property type="entry name" value="Colicin_pyocin"/>
</dbReference>
<protein>
    <submittedName>
        <fullName evidence="3">Bacteriocin immunity protein</fullName>
    </submittedName>
</protein>
<dbReference type="EMBL" id="JACONV010000010">
    <property type="protein sequence ID" value="MBC3956243.1"/>
    <property type="molecule type" value="Genomic_DNA"/>
</dbReference>
<dbReference type="PRINTS" id="PR01299">
    <property type="entry name" value="PYOCIN"/>
</dbReference>
<evidence type="ECO:0000313" key="3">
    <source>
        <dbReference type="EMBL" id="MBC3956243.1"/>
    </source>
</evidence>
<proteinExistence type="inferred from homology"/>
<dbReference type="Pfam" id="PF01320">
    <property type="entry name" value="Colicin_Pyocin"/>
    <property type="match status" value="1"/>
</dbReference>
<dbReference type="Gene3D" id="1.10.1200.20">
    <property type="entry name" value="Colicin E immunity protein"/>
    <property type="match status" value="1"/>
</dbReference>
<dbReference type="Proteomes" id="UP000660131">
    <property type="component" value="Unassembled WGS sequence"/>
</dbReference>
<dbReference type="RefSeq" id="WP_187519042.1">
    <property type="nucleotide sequence ID" value="NZ_JACONV010000010.1"/>
</dbReference>
<dbReference type="InterPro" id="IPR035900">
    <property type="entry name" value="Colicin_E_sf"/>
</dbReference>